<dbReference type="Pfam" id="PF01022">
    <property type="entry name" value="HTH_5"/>
    <property type="match status" value="1"/>
</dbReference>
<sequence>MRDVFAALSSPIRREVLTLLKDGSKSAGELSAAFGVSRATMSTHFAILKEAGLIEADRDGTRILYALRLSVLEEAMAGLMDTLRLGEAAGRKEGEAT</sequence>
<protein>
    <submittedName>
        <fullName evidence="5">DNA-binding transcriptional ArsR family regulator</fullName>
    </submittedName>
</protein>
<dbReference type="PRINTS" id="PR00778">
    <property type="entry name" value="HTHARSR"/>
</dbReference>
<dbReference type="EMBL" id="JACHOB010000001">
    <property type="protein sequence ID" value="MBB4657780.1"/>
    <property type="molecule type" value="Genomic_DNA"/>
</dbReference>
<dbReference type="SMART" id="SM00418">
    <property type="entry name" value="HTH_ARSR"/>
    <property type="match status" value="1"/>
</dbReference>
<reference evidence="5 6" key="1">
    <citation type="submission" date="2020-08" db="EMBL/GenBank/DDBJ databases">
        <title>Genomic Encyclopedia of Type Strains, Phase IV (KMG-IV): sequencing the most valuable type-strain genomes for metagenomic binning, comparative biology and taxonomic classification.</title>
        <authorList>
            <person name="Goeker M."/>
        </authorList>
    </citation>
    <scope>NUCLEOTIDE SEQUENCE [LARGE SCALE GENOMIC DNA]</scope>
    <source>
        <strain evidence="5 6">DSM 102850</strain>
    </source>
</reference>
<dbReference type="Gene3D" id="1.10.10.10">
    <property type="entry name" value="Winged helix-like DNA-binding domain superfamily/Winged helix DNA-binding domain"/>
    <property type="match status" value="1"/>
</dbReference>
<evidence type="ECO:0000313" key="5">
    <source>
        <dbReference type="EMBL" id="MBB4657780.1"/>
    </source>
</evidence>
<proteinExistence type="predicted"/>
<dbReference type="PROSITE" id="PS50987">
    <property type="entry name" value="HTH_ARSR_2"/>
    <property type="match status" value="1"/>
</dbReference>
<feature type="domain" description="HTH arsR-type" evidence="4">
    <location>
        <begin position="1"/>
        <end position="87"/>
    </location>
</feature>
<evidence type="ECO:0000256" key="1">
    <source>
        <dbReference type="ARBA" id="ARBA00023015"/>
    </source>
</evidence>
<dbReference type="Proteomes" id="UP000563524">
    <property type="component" value="Unassembled WGS sequence"/>
</dbReference>
<dbReference type="SUPFAM" id="SSF46785">
    <property type="entry name" value="Winged helix' DNA-binding domain"/>
    <property type="match status" value="1"/>
</dbReference>
<gene>
    <name evidence="5" type="ORF">GGQ59_000280</name>
</gene>
<dbReference type="InterPro" id="IPR001845">
    <property type="entry name" value="HTH_ArsR_DNA-bd_dom"/>
</dbReference>
<keyword evidence="1" id="KW-0805">Transcription regulation</keyword>
<evidence type="ECO:0000259" key="4">
    <source>
        <dbReference type="PROSITE" id="PS50987"/>
    </source>
</evidence>
<organism evidence="5 6">
    <name type="scientific">Parvularcula dongshanensis</name>
    <dbReference type="NCBI Taxonomy" id="1173995"/>
    <lineage>
        <taxon>Bacteria</taxon>
        <taxon>Pseudomonadati</taxon>
        <taxon>Pseudomonadota</taxon>
        <taxon>Alphaproteobacteria</taxon>
        <taxon>Parvularculales</taxon>
        <taxon>Parvularculaceae</taxon>
        <taxon>Parvularcula</taxon>
    </lineage>
</organism>
<evidence type="ECO:0000256" key="3">
    <source>
        <dbReference type="ARBA" id="ARBA00023163"/>
    </source>
</evidence>
<dbReference type="PANTHER" id="PTHR43132">
    <property type="entry name" value="ARSENICAL RESISTANCE OPERON REPRESSOR ARSR-RELATED"/>
    <property type="match status" value="1"/>
</dbReference>
<dbReference type="AlphaFoldDB" id="A0A840I107"/>
<keyword evidence="3" id="KW-0804">Transcription</keyword>
<accession>A0A840I107</accession>
<dbReference type="InterPro" id="IPR036388">
    <property type="entry name" value="WH-like_DNA-bd_sf"/>
</dbReference>
<comment type="caution">
    <text evidence="5">The sequence shown here is derived from an EMBL/GenBank/DDBJ whole genome shotgun (WGS) entry which is preliminary data.</text>
</comment>
<keyword evidence="2 5" id="KW-0238">DNA-binding</keyword>
<keyword evidence="6" id="KW-1185">Reference proteome</keyword>
<dbReference type="GO" id="GO:0003700">
    <property type="term" value="F:DNA-binding transcription factor activity"/>
    <property type="evidence" value="ECO:0007669"/>
    <property type="project" value="InterPro"/>
</dbReference>
<dbReference type="InterPro" id="IPR036390">
    <property type="entry name" value="WH_DNA-bd_sf"/>
</dbReference>
<name>A0A840I107_9PROT</name>
<evidence type="ECO:0000313" key="6">
    <source>
        <dbReference type="Proteomes" id="UP000563524"/>
    </source>
</evidence>
<dbReference type="NCBIfam" id="NF033788">
    <property type="entry name" value="HTH_metalloreg"/>
    <property type="match status" value="1"/>
</dbReference>
<dbReference type="PANTHER" id="PTHR43132:SF2">
    <property type="entry name" value="ARSENICAL RESISTANCE OPERON REPRESSOR ARSR-RELATED"/>
    <property type="match status" value="1"/>
</dbReference>
<dbReference type="CDD" id="cd00090">
    <property type="entry name" value="HTH_ARSR"/>
    <property type="match status" value="1"/>
</dbReference>
<dbReference type="GO" id="GO:0003677">
    <property type="term" value="F:DNA binding"/>
    <property type="evidence" value="ECO:0007669"/>
    <property type="project" value="UniProtKB-KW"/>
</dbReference>
<dbReference type="InterPro" id="IPR011991">
    <property type="entry name" value="ArsR-like_HTH"/>
</dbReference>
<dbReference type="InterPro" id="IPR051011">
    <property type="entry name" value="Metal_resp_trans_reg"/>
</dbReference>
<dbReference type="RefSeq" id="WP_183815146.1">
    <property type="nucleotide sequence ID" value="NZ_JACHOB010000001.1"/>
</dbReference>
<evidence type="ECO:0000256" key="2">
    <source>
        <dbReference type="ARBA" id="ARBA00023125"/>
    </source>
</evidence>